<dbReference type="InterPro" id="IPR011013">
    <property type="entry name" value="Gal_mutarotase_sf_dom"/>
</dbReference>
<evidence type="ECO:0000313" key="2">
    <source>
        <dbReference type="Proteomes" id="UP000838821"/>
    </source>
</evidence>
<dbReference type="Gene3D" id="2.70.98.10">
    <property type="match status" value="1"/>
</dbReference>
<proteinExistence type="predicted"/>
<dbReference type="InterPro" id="IPR014718">
    <property type="entry name" value="GH-type_carb-bd"/>
</dbReference>
<dbReference type="EMBL" id="CAKMMW010000002">
    <property type="protein sequence ID" value="CAH1195998.1"/>
    <property type="molecule type" value="Genomic_DNA"/>
</dbReference>
<dbReference type="RefSeq" id="WP_236284782.1">
    <property type="nucleotide sequence ID" value="NZ_CAKMMW010000002.1"/>
</dbReference>
<comment type="caution">
    <text evidence="1">The sequence shown here is derived from an EMBL/GenBank/DDBJ whole genome shotgun (WGS) entry which is preliminary data.</text>
</comment>
<dbReference type="Pfam" id="PF01263">
    <property type="entry name" value="Aldose_epim"/>
    <property type="match status" value="1"/>
</dbReference>
<dbReference type="EC" id="5.1.3.3" evidence="1"/>
<dbReference type="GO" id="GO:0004034">
    <property type="term" value="F:aldose 1-epimerase activity"/>
    <property type="evidence" value="ECO:0007669"/>
    <property type="project" value="UniProtKB-EC"/>
</dbReference>
<gene>
    <name evidence="1" type="primary">galM_1</name>
    <name evidence="1" type="ORF">PAECIP111891_00775</name>
</gene>
<protein>
    <submittedName>
        <fullName evidence="1">Aldose 1-epimerase</fullName>
        <ecNumber evidence="1">5.1.3.3</ecNumber>
    </submittedName>
</protein>
<keyword evidence="1" id="KW-0413">Isomerase</keyword>
<reference evidence="1" key="1">
    <citation type="submission" date="2022-01" db="EMBL/GenBank/DDBJ databases">
        <authorList>
            <person name="Criscuolo A."/>
        </authorList>
    </citation>
    <scope>NUCLEOTIDE SEQUENCE</scope>
    <source>
        <strain evidence="1">CIP111891</strain>
    </source>
</reference>
<organism evidence="1 2">
    <name type="scientific">Paenibacillus allorhizoplanae</name>
    <dbReference type="NCBI Taxonomy" id="2905648"/>
    <lineage>
        <taxon>Bacteria</taxon>
        <taxon>Bacillati</taxon>
        <taxon>Bacillota</taxon>
        <taxon>Bacilli</taxon>
        <taxon>Bacillales</taxon>
        <taxon>Paenibacillaceae</taxon>
        <taxon>Paenibacillus</taxon>
    </lineage>
</organism>
<dbReference type="SUPFAM" id="SSF74650">
    <property type="entry name" value="Galactose mutarotase-like"/>
    <property type="match status" value="1"/>
</dbReference>
<sequence length="333" mass="37936">MSTKAYEGTYNGEQAIWLQAGRYEAVVLPDVGANLIAFRDIEKEYRFLREPALEEMEAFKERPIVHGIPVLFPPNRYEDGKFPWKGNVFQFPVNEPKTGNHLHGFVHNIPWAVENFSSDGNESRVALALRVREGHSVHEFLPFDFTIRLIYTLNEQGLHQQISVHNEGIEAMPCLLAFHTTINAPFAVNSQPSDYTFQMTIGERWALNERMLPTGEYQALSADEEKMKVGGLSPFFEGMDNHYTSVPQNSRNFMALTDAREGIKLVYDVGTSYKQWMIWNNGKTEGFFCPEPQMNLVNAPNVDLPADQIGLVSLEPGEVWEETARLYTIKITK</sequence>
<name>A0ABN8G7B9_9BACL</name>
<evidence type="ECO:0000313" key="1">
    <source>
        <dbReference type="EMBL" id="CAH1195998.1"/>
    </source>
</evidence>
<accession>A0ABN8G7B9</accession>
<dbReference type="InterPro" id="IPR008183">
    <property type="entry name" value="Aldose_1/G6P_1-epimerase"/>
</dbReference>
<dbReference type="Proteomes" id="UP000838821">
    <property type="component" value="Unassembled WGS sequence"/>
</dbReference>
<keyword evidence="2" id="KW-1185">Reference proteome</keyword>
<dbReference type="CDD" id="cd01081">
    <property type="entry name" value="Aldose_epim"/>
    <property type="match status" value="1"/>
</dbReference>